<protein>
    <submittedName>
        <fullName evidence="1">HotDog domain-containing protein</fullName>
    </submittedName>
</protein>
<dbReference type="InterPro" id="IPR029069">
    <property type="entry name" value="HotDog_dom_sf"/>
</dbReference>
<name>A0A975B5P6_9BACT</name>
<dbReference type="RefSeq" id="WP_207691051.1">
    <property type="nucleotide sequence ID" value="NZ_CP061799.1"/>
</dbReference>
<reference evidence="1" key="1">
    <citation type="journal article" date="2021" name="Microb. Physiol.">
        <title>Proteogenomic Insights into the Physiology of Marine, Sulfate-Reducing, Filamentous Desulfonema limicola and Desulfonema magnum.</title>
        <authorList>
            <person name="Schnaars V."/>
            <person name="Wohlbrand L."/>
            <person name="Scheve S."/>
            <person name="Hinrichs C."/>
            <person name="Reinhardt R."/>
            <person name="Rabus R."/>
        </authorList>
    </citation>
    <scope>NUCLEOTIDE SEQUENCE</scope>
    <source>
        <strain evidence="1">5ac10</strain>
    </source>
</reference>
<evidence type="ECO:0000313" key="2">
    <source>
        <dbReference type="Proteomes" id="UP000663720"/>
    </source>
</evidence>
<dbReference type="EMBL" id="CP061799">
    <property type="protein sequence ID" value="QTA79283.1"/>
    <property type="molecule type" value="Genomic_DNA"/>
</dbReference>
<evidence type="ECO:0000313" key="1">
    <source>
        <dbReference type="EMBL" id="QTA79283.1"/>
    </source>
</evidence>
<dbReference type="KEGG" id="dli:dnl_15410"/>
<sequence length="146" mass="16432">MQNVNIEQLIPHRNHMRLADKIIDAQEQYAVTESVVTEKWPLAQDDGVSSLVLIELAAQTSAICVVWKEFEQKGKTKGGKGWLVGVKQADFFIDKLPLNAIITTRSEINYSMDNLTEIKGVSKIGKNIIGEMILQVFRSDENKETE</sequence>
<dbReference type="Pfam" id="PF22817">
    <property type="entry name" value="ApeP-like"/>
    <property type="match status" value="1"/>
</dbReference>
<dbReference type="AlphaFoldDB" id="A0A975B5P6"/>
<dbReference type="Gene3D" id="3.10.129.10">
    <property type="entry name" value="Hotdog Thioesterase"/>
    <property type="match status" value="1"/>
</dbReference>
<accession>A0A975B5P6</accession>
<dbReference type="Proteomes" id="UP000663720">
    <property type="component" value="Chromosome"/>
</dbReference>
<gene>
    <name evidence="1" type="ORF">dnl_15410</name>
</gene>
<dbReference type="SUPFAM" id="SSF54637">
    <property type="entry name" value="Thioesterase/thiol ester dehydrase-isomerase"/>
    <property type="match status" value="1"/>
</dbReference>
<organism evidence="1 2">
    <name type="scientific">Desulfonema limicola</name>
    <dbReference type="NCBI Taxonomy" id="45656"/>
    <lineage>
        <taxon>Bacteria</taxon>
        <taxon>Pseudomonadati</taxon>
        <taxon>Thermodesulfobacteriota</taxon>
        <taxon>Desulfobacteria</taxon>
        <taxon>Desulfobacterales</taxon>
        <taxon>Desulfococcaceae</taxon>
        <taxon>Desulfonema</taxon>
    </lineage>
</organism>
<keyword evidence="2" id="KW-1185">Reference proteome</keyword>
<proteinExistence type="predicted"/>
<dbReference type="InterPro" id="IPR016776">
    <property type="entry name" value="ApeP-like_dehydratase"/>
</dbReference>